<dbReference type="InterPro" id="IPR029032">
    <property type="entry name" value="AhpD-like"/>
</dbReference>
<organism evidence="2 3">
    <name type="scientific">Winslowiella toletana</name>
    <dbReference type="NCBI Taxonomy" id="92490"/>
    <lineage>
        <taxon>Bacteria</taxon>
        <taxon>Pseudomonadati</taxon>
        <taxon>Pseudomonadota</taxon>
        <taxon>Gammaproteobacteria</taxon>
        <taxon>Enterobacterales</taxon>
        <taxon>Erwiniaceae</taxon>
        <taxon>Winslowiella</taxon>
    </lineage>
</organism>
<reference evidence="2 3" key="1">
    <citation type="submission" date="2021-03" db="EMBL/GenBank/DDBJ databases">
        <authorList>
            <person name="D'Agostino P."/>
            <person name="Huntemann M."/>
            <person name="Clum A."/>
            <person name="Spunde A."/>
            <person name="Palaniappan K."/>
            <person name="Ritter S."/>
            <person name="Mikhailova N."/>
            <person name="Chen I.-M."/>
            <person name="Stamatis D."/>
            <person name="Reddy T."/>
            <person name="O'Malley R."/>
            <person name="Daum C."/>
            <person name="Shapiro N."/>
            <person name="Ivanova N."/>
            <person name="Kyrpides N."/>
            <person name="Woyke T."/>
        </authorList>
    </citation>
    <scope>NUCLEOTIDE SEQUENCE [LARGE SCALE GENOMIC DNA]</scope>
    <source>
        <strain evidence="2 3">WS4403</strain>
    </source>
</reference>
<sequence>MWNGWKKFQINNITVNYKDIVMRVYSLSLISLTLLLSGCVQPALKNQSVPASPSLADLGDASPALENYTQKYVNNDLWKRPQLSPRDRSIITVAALIARNDRVELPYHLNLALKNGVKPGEIAEIIAHLAFYSGWPDATSAAEITRGVFARHGITQAQLPPPDVTLLAVDEKVEEARSTQVASSFSHVSSGTVDFTEKAVFGDLWRRPDLSPRDRSLVTVSALIASGQVEQIGYHLNRAMNNGLTQSQASEMLTQLAFYAGWPRVFSALPVVKKVFEARNS</sequence>
<dbReference type="Pfam" id="PF02627">
    <property type="entry name" value="CMD"/>
    <property type="match status" value="2"/>
</dbReference>
<dbReference type="Proteomes" id="UP001195624">
    <property type="component" value="Unassembled WGS sequence"/>
</dbReference>
<protein>
    <submittedName>
        <fullName evidence="2">4-carboxymuconolactone decarboxylase</fullName>
        <ecNumber evidence="2">4.1.1.44</ecNumber>
    </submittedName>
</protein>
<comment type="caution">
    <text evidence="2">The sequence shown here is derived from an EMBL/GenBank/DDBJ whole genome shotgun (WGS) entry which is preliminary data.</text>
</comment>
<dbReference type="Gene3D" id="1.20.1290.10">
    <property type="entry name" value="AhpD-like"/>
    <property type="match status" value="1"/>
</dbReference>
<evidence type="ECO:0000313" key="2">
    <source>
        <dbReference type="EMBL" id="MBP2170767.1"/>
    </source>
</evidence>
<dbReference type="EMBL" id="JAGGMQ010000001">
    <property type="protein sequence ID" value="MBP2170767.1"/>
    <property type="molecule type" value="Genomic_DNA"/>
</dbReference>
<feature type="domain" description="Carboxymuconolactone decarboxylase-like" evidence="1">
    <location>
        <begin position="196"/>
        <end position="273"/>
    </location>
</feature>
<evidence type="ECO:0000259" key="1">
    <source>
        <dbReference type="Pfam" id="PF02627"/>
    </source>
</evidence>
<dbReference type="GO" id="GO:0047575">
    <property type="term" value="F:4-carboxymuconolactone decarboxylase activity"/>
    <property type="evidence" value="ECO:0007669"/>
    <property type="project" value="UniProtKB-EC"/>
</dbReference>
<dbReference type="EC" id="4.1.1.44" evidence="2"/>
<reference evidence="3" key="2">
    <citation type="submission" date="2023-07" db="EMBL/GenBank/DDBJ databases">
        <title>Genome mining of underrepresented organisms for secondary metabolites.</title>
        <authorList>
            <person name="D'Agostino P.M."/>
        </authorList>
    </citation>
    <scope>NUCLEOTIDE SEQUENCE [LARGE SCALE GENOMIC DNA]</scope>
    <source>
        <strain evidence="3">WS4403</strain>
    </source>
</reference>
<name>A0ABS4PF11_9GAMM</name>
<dbReference type="PANTHER" id="PTHR33570">
    <property type="entry name" value="4-CARBOXYMUCONOLACTONE DECARBOXYLASE FAMILY PROTEIN"/>
    <property type="match status" value="1"/>
</dbReference>
<dbReference type="InterPro" id="IPR003779">
    <property type="entry name" value="CMD-like"/>
</dbReference>
<proteinExistence type="predicted"/>
<accession>A0ABS4PF11</accession>
<feature type="domain" description="Carboxymuconolactone decarboxylase-like" evidence="1">
    <location>
        <begin position="63"/>
        <end position="145"/>
    </location>
</feature>
<evidence type="ECO:0000313" key="3">
    <source>
        <dbReference type="Proteomes" id="UP001195624"/>
    </source>
</evidence>
<dbReference type="PANTHER" id="PTHR33570:SF9">
    <property type="entry name" value="BLL4600 PROTEIN"/>
    <property type="match status" value="1"/>
</dbReference>
<dbReference type="SUPFAM" id="SSF69118">
    <property type="entry name" value="AhpD-like"/>
    <property type="match status" value="1"/>
</dbReference>
<keyword evidence="3" id="KW-1185">Reference proteome</keyword>
<gene>
    <name evidence="2" type="ORF">J2125_003959</name>
</gene>
<dbReference type="InterPro" id="IPR052512">
    <property type="entry name" value="4CMD/NDH-1_regulator"/>
</dbReference>
<keyword evidence="2" id="KW-0456">Lyase</keyword>